<organism evidence="11 12">
    <name type="scientific">Halocynthiibacter halioticoli</name>
    <dbReference type="NCBI Taxonomy" id="2986804"/>
    <lineage>
        <taxon>Bacteria</taxon>
        <taxon>Pseudomonadati</taxon>
        <taxon>Pseudomonadota</taxon>
        <taxon>Alphaproteobacteria</taxon>
        <taxon>Rhodobacterales</taxon>
        <taxon>Paracoccaceae</taxon>
        <taxon>Halocynthiibacter</taxon>
    </lineage>
</organism>
<evidence type="ECO:0000259" key="9">
    <source>
        <dbReference type="Pfam" id="PF00924"/>
    </source>
</evidence>
<dbReference type="Gene3D" id="3.30.70.100">
    <property type="match status" value="1"/>
</dbReference>
<feature type="region of interest" description="Disordered" evidence="8">
    <location>
        <begin position="578"/>
        <end position="644"/>
    </location>
</feature>
<evidence type="ECO:0000259" key="10">
    <source>
        <dbReference type="Pfam" id="PF21082"/>
    </source>
</evidence>
<evidence type="ECO:0000256" key="1">
    <source>
        <dbReference type="ARBA" id="ARBA00004651"/>
    </source>
</evidence>
<accession>A0AAE3IXM8</accession>
<keyword evidence="3" id="KW-1003">Cell membrane</keyword>
<evidence type="ECO:0000313" key="11">
    <source>
        <dbReference type="EMBL" id="MCV6823899.1"/>
    </source>
</evidence>
<comment type="subunit">
    <text evidence="7">Homoheptamer.</text>
</comment>
<comment type="caution">
    <text evidence="11">The sequence shown here is derived from an EMBL/GenBank/DDBJ whole genome shotgun (WGS) entry which is preliminary data.</text>
</comment>
<evidence type="ECO:0000256" key="6">
    <source>
        <dbReference type="ARBA" id="ARBA00023136"/>
    </source>
</evidence>
<dbReference type="InterPro" id="IPR049278">
    <property type="entry name" value="MS_channel_C"/>
</dbReference>
<feature type="transmembrane region" description="Helical" evidence="7">
    <location>
        <begin position="258"/>
        <end position="282"/>
    </location>
</feature>
<keyword evidence="5 7" id="KW-1133">Transmembrane helix</keyword>
<evidence type="ECO:0000256" key="2">
    <source>
        <dbReference type="ARBA" id="ARBA00008017"/>
    </source>
</evidence>
<dbReference type="Proteomes" id="UP001208041">
    <property type="component" value="Unassembled WGS sequence"/>
</dbReference>
<evidence type="ECO:0000256" key="3">
    <source>
        <dbReference type="ARBA" id="ARBA00022475"/>
    </source>
</evidence>
<comment type="caution">
    <text evidence="7">Lacks conserved residue(s) required for the propagation of feature annotation.</text>
</comment>
<keyword evidence="12" id="KW-1185">Reference proteome</keyword>
<dbReference type="PANTHER" id="PTHR30221">
    <property type="entry name" value="SMALL-CONDUCTANCE MECHANOSENSITIVE CHANNEL"/>
    <property type="match status" value="1"/>
</dbReference>
<name>A0AAE3IXM8_9RHOB</name>
<dbReference type="Pfam" id="PF00924">
    <property type="entry name" value="MS_channel_2nd"/>
    <property type="match status" value="1"/>
</dbReference>
<comment type="subcellular location">
    <subcellularLocation>
        <location evidence="7">Cell inner membrane</location>
        <topology evidence="7">Multi-pass membrane protein</topology>
    </subcellularLocation>
    <subcellularLocation>
        <location evidence="1">Cell membrane</location>
        <topology evidence="1">Multi-pass membrane protein</topology>
    </subcellularLocation>
</comment>
<feature type="transmembrane region" description="Helical" evidence="7">
    <location>
        <begin position="317"/>
        <end position="338"/>
    </location>
</feature>
<proteinExistence type="inferred from homology"/>
<keyword evidence="6 7" id="KW-0472">Membrane</keyword>
<dbReference type="Pfam" id="PF21082">
    <property type="entry name" value="MS_channel_3rd"/>
    <property type="match status" value="1"/>
</dbReference>
<dbReference type="InterPro" id="IPR045275">
    <property type="entry name" value="MscS_archaea/bacteria_type"/>
</dbReference>
<keyword evidence="7" id="KW-0406">Ion transport</keyword>
<keyword evidence="7" id="KW-0407">Ion channel</keyword>
<feature type="domain" description="Mechanosensitive ion channel MscS C-terminal" evidence="10">
    <location>
        <begin position="485"/>
        <end position="563"/>
    </location>
</feature>
<dbReference type="GO" id="GO:0008381">
    <property type="term" value="F:mechanosensitive monoatomic ion channel activity"/>
    <property type="evidence" value="ECO:0007669"/>
    <property type="project" value="InterPro"/>
</dbReference>
<evidence type="ECO:0000256" key="7">
    <source>
        <dbReference type="RuleBase" id="RU369025"/>
    </source>
</evidence>
<gene>
    <name evidence="11" type="ORF">OH136_04955</name>
</gene>
<feature type="compositionally biased region" description="Basic residues" evidence="8">
    <location>
        <begin position="628"/>
        <end position="644"/>
    </location>
</feature>
<dbReference type="SUPFAM" id="SSF50182">
    <property type="entry name" value="Sm-like ribonucleoproteins"/>
    <property type="match status" value="1"/>
</dbReference>
<feature type="transmembrane region" description="Helical" evidence="7">
    <location>
        <begin position="209"/>
        <end position="224"/>
    </location>
</feature>
<feature type="domain" description="Mechanosensitive ion channel MscS" evidence="9">
    <location>
        <begin position="408"/>
        <end position="475"/>
    </location>
</feature>
<feature type="transmembrane region" description="Helical" evidence="7">
    <location>
        <begin position="395"/>
        <end position="421"/>
    </location>
</feature>
<feature type="transmembrane region" description="Helical" evidence="7">
    <location>
        <begin position="53"/>
        <end position="76"/>
    </location>
</feature>
<dbReference type="PANTHER" id="PTHR30221:SF18">
    <property type="entry name" value="SLL0590 PROTEIN"/>
    <property type="match status" value="1"/>
</dbReference>
<evidence type="ECO:0000256" key="8">
    <source>
        <dbReference type="SAM" id="MobiDB-lite"/>
    </source>
</evidence>
<dbReference type="InterPro" id="IPR011066">
    <property type="entry name" value="MscS_channel_C_sf"/>
</dbReference>
<dbReference type="InterPro" id="IPR023408">
    <property type="entry name" value="MscS_beta-dom_sf"/>
</dbReference>
<dbReference type="GO" id="GO:0005886">
    <property type="term" value="C:plasma membrane"/>
    <property type="evidence" value="ECO:0007669"/>
    <property type="project" value="UniProtKB-SubCell"/>
</dbReference>
<feature type="compositionally biased region" description="Basic and acidic residues" evidence="8">
    <location>
        <begin position="596"/>
        <end position="627"/>
    </location>
</feature>
<sequence length="644" mass="71647">MHKSAPNGAANITTSTYRRCGDQTAMACEAGRAIDRAGVVAAAMKAKPPMRGVAWLATFVTTVLMVFLLFLAPVFAQDAPNTTDFPQDRQVTPEFAANVKLDGKELFVVRGSHVLPADDRAKRVEERLIEAAEASDSATVDIQIVDGEFGKEIIVNGKMVTVVAPIDAEYEQLSQELLAALQAERIEAAILEYRSRRSHTARVESTKEAVAYTIGFLIISYFFFSRRKRVVNAVGRVVKKQSKDLETVTKSMVRTRAIAALVSYLMNLLLWVIYLILFYYFLSFVLISFAETRMIAEVLLSTVSDPLINLVRGIMDYMPSLITLIIIFIVARFTLQGVKLFFDNMESGLIEIESFEKQWIAPTLFLVRIVIIMIALVFAYPYIPGSNSAAFQGLTLLAGVMLSLGSNTVVSNMMAGLFVIYRRSTNIGDRIQVGDKVGDVVEIKLMETLIKSTKNEMISIPNAQLLNSEIVNYTRHVDGRGILVHTTVGIGYEEPPEKVVAMLKEAAFRTKGLLKNPDPFVLWTQLGDYAINYEINAFTTRGMSLPKIRSDLHEHIVEVFNENSTQIMTPSYIADTEIPKIPEGPWDGKLALAKKPVKEPEPAKEPKPEPAKEQAETKAAAKTEPAKKTKVKPRRRSLRSRKKS</sequence>
<keyword evidence="7" id="KW-0813">Transport</keyword>
<protein>
    <recommendedName>
        <fullName evidence="7">Small-conductance mechanosensitive channel</fullName>
    </recommendedName>
</protein>
<dbReference type="InterPro" id="IPR006685">
    <property type="entry name" value="MscS_channel_2nd"/>
</dbReference>
<dbReference type="InterPro" id="IPR010920">
    <property type="entry name" value="LSM_dom_sf"/>
</dbReference>
<keyword evidence="7" id="KW-0997">Cell inner membrane</keyword>
<dbReference type="RefSeq" id="WP_263952727.1">
    <property type="nucleotide sequence ID" value="NZ_JAOYFC010000001.1"/>
</dbReference>
<feature type="transmembrane region" description="Helical" evidence="7">
    <location>
        <begin position="359"/>
        <end position="383"/>
    </location>
</feature>
<evidence type="ECO:0000256" key="5">
    <source>
        <dbReference type="ARBA" id="ARBA00022989"/>
    </source>
</evidence>
<evidence type="ECO:0000256" key="4">
    <source>
        <dbReference type="ARBA" id="ARBA00022692"/>
    </source>
</evidence>
<reference evidence="11" key="1">
    <citation type="submission" date="2022-10" db="EMBL/GenBank/DDBJ databases">
        <authorList>
            <person name="Yue Y."/>
        </authorList>
    </citation>
    <scope>NUCLEOTIDE SEQUENCE</scope>
    <source>
        <strain evidence="11">Z654</strain>
    </source>
</reference>
<evidence type="ECO:0000313" key="12">
    <source>
        <dbReference type="Proteomes" id="UP001208041"/>
    </source>
</evidence>
<dbReference type="AlphaFoldDB" id="A0AAE3IXM8"/>
<comment type="similarity">
    <text evidence="2 7">Belongs to the MscS (TC 1.A.23) family.</text>
</comment>
<dbReference type="EMBL" id="JAOYFC010000001">
    <property type="protein sequence ID" value="MCV6823899.1"/>
    <property type="molecule type" value="Genomic_DNA"/>
</dbReference>
<keyword evidence="4 7" id="KW-0812">Transmembrane</keyword>
<dbReference type="Gene3D" id="2.30.30.60">
    <property type="match status" value="1"/>
</dbReference>
<dbReference type="SUPFAM" id="SSF82689">
    <property type="entry name" value="Mechanosensitive channel protein MscS (YggB), C-terminal domain"/>
    <property type="match status" value="1"/>
</dbReference>
<comment type="function">
    <text evidence="7">Mechanosensitive channel that participates in the regulation of osmotic pressure changes within the cell, opening in response to stretch forces in the membrane lipid bilayer, without the need for other proteins. Contributes to normal resistance to hypoosmotic shock. Forms an ion channel of 1.0 nanosiemens conductance with a slight preference for anions.</text>
</comment>